<evidence type="ECO:0000313" key="9">
    <source>
        <dbReference type="Proteomes" id="UP000235965"/>
    </source>
</evidence>
<evidence type="ECO:0000256" key="1">
    <source>
        <dbReference type="ARBA" id="ARBA00004123"/>
    </source>
</evidence>
<dbReference type="InterPro" id="IPR028159">
    <property type="entry name" value="RPA_interact_C_dom"/>
</dbReference>
<evidence type="ECO:0000256" key="4">
    <source>
        <dbReference type="ARBA" id="ARBA00022833"/>
    </source>
</evidence>
<dbReference type="PANTHER" id="PTHR31742:SF1">
    <property type="entry name" value="RPA-INTERACTING PROTEIN"/>
    <property type="match status" value="1"/>
</dbReference>
<evidence type="ECO:0000313" key="8">
    <source>
        <dbReference type="EMBL" id="PNF26487.1"/>
    </source>
</evidence>
<keyword evidence="2" id="KW-0479">Metal-binding</keyword>
<keyword evidence="5" id="KW-0539">Nucleus</keyword>
<name>A0A2J7QD35_9NEOP</name>
<organism evidence="8 9">
    <name type="scientific">Cryptotermes secundus</name>
    <dbReference type="NCBI Taxonomy" id="105785"/>
    <lineage>
        <taxon>Eukaryota</taxon>
        <taxon>Metazoa</taxon>
        <taxon>Ecdysozoa</taxon>
        <taxon>Arthropoda</taxon>
        <taxon>Hexapoda</taxon>
        <taxon>Insecta</taxon>
        <taxon>Pterygota</taxon>
        <taxon>Neoptera</taxon>
        <taxon>Polyneoptera</taxon>
        <taxon>Dictyoptera</taxon>
        <taxon>Blattodea</taxon>
        <taxon>Blattoidea</taxon>
        <taxon>Termitoidae</taxon>
        <taxon>Kalotermitidae</taxon>
        <taxon>Cryptotermitinae</taxon>
        <taxon>Cryptotermes</taxon>
    </lineage>
</organism>
<keyword evidence="9" id="KW-1185">Reference proteome</keyword>
<reference evidence="8 9" key="1">
    <citation type="submission" date="2017-12" db="EMBL/GenBank/DDBJ databases">
        <title>Hemimetabolous genomes reveal molecular basis of termite eusociality.</title>
        <authorList>
            <person name="Harrison M.C."/>
            <person name="Jongepier E."/>
            <person name="Robertson H.M."/>
            <person name="Arning N."/>
            <person name="Bitard-Feildel T."/>
            <person name="Chao H."/>
            <person name="Childers C.P."/>
            <person name="Dinh H."/>
            <person name="Doddapaneni H."/>
            <person name="Dugan S."/>
            <person name="Gowin J."/>
            <person name="Greiner C."/>
            <person name="Han Y."/>
            <person name="Hu H."/>
            <person name="Hughes D.S.T."/>
            <person name="Huylmans A.-K."/>
            <person name="Kemena C."/>
            <person name="Kremer L.P.M."/>
            <person name="Lee S.L."/>
            <person name="Lopez-Ezquerra A."/>
            <person name="Mallet L."/>
            <person name="Monroy-Kuhn J.M."/>
            <person name="Moser A."/>
            <person name="Murali S.C."/>
            <person name="Muzny D.M."/>
            <person name="Otani S."/>
            <person name="Piulachs M.-D."/>
            <person name="Poelchau M."/>
            <person name="Qu J."/>
            <person name="Schaub F."/>
            <person name="Wada-Katsumata A."/>
            <person name="Worley K.C."/>
            <person name="Xie Q."/>
            <person name="Ylla G."/>
            <person name="Poulsen M."/>
            <person name="Gibbs R.A."/>
            <person name="Schal C."/>
            <person name="Richards S."/>
            <person name="Belles X."/>
            <person name="Korb J."/>
            <person name="Bornberg-Bauer E."/>
        </authorList>
    </citation>
    <scope>NUCLEOTIDE SEQUENCE [LARGE SCALE GENOMIC DNA]</scope>
    <source>
        <tissue evidence="8">Whole body</tissue>
    </source>
</reference>
<evidence type="ECO:0000256" key="5">
    <source>
        <dbReference type="ARBA" id="ARBA00023242"/>
    </source>
</evidence>
<proteinExistence type="predicted"/>
<evidence type="ECO:0000259" key="7">
    <source>
        <dbReference type="Pfam" id="PF14768"/>
    </source>
</evidence>
<evidence type="ECO:0008006" key="10">
    <source>
        <dbReference type="Google" id="ProtNLM"/>
    </source>
</evidence>
<feature type="domain" description="RPA-interacting protein N-terminal" evidence="6">
    <location>
        <begin position="17"/>
        <end position="56"/>
    </location>
</feature>
<dbReference type="EMBL" id="NEVH01015828">
    <property type="protein sequence ID" value="PNF26487.1"/>
    <property type="molecule type" value="Genomic_DNA"/>
</dbReference>
<protein>
    <recommendedName>
        <fullName evidence="10">RPA-interacting protein C-terminal domain-containing protein</fullName>
    </recommendedName>
</protein>
<dbReference type="InterPro" id="IPR028156">
    <property type="entry name" value="RIP"/>
</dbReference>
<gene>
    <name evidence="8" type="ORF">B7P43_G14319</name>
</gene>
<evidence type="ECO:0000256" key="3">
    <source>
        <dbReference type="ARBA" id="ARBA00022771"/>
    </source>
</evidence>
<evidence type="ECO:0000256" key="2">
    <source>
        <dbReference type="ARBA" id="ARBA00022723"/>
    </source>
</evidence>
<keyword evidence="3" id="KW-0863">Zinc-finger</keyword>
<dbReference type="AlphaFoldDB" id="A0A2J7QD35"/>
<dbReference type="FunCoup" id="A0A2J7QD35">
    <property type="interactions" value="886"/>
</dbReference>
<keyword evidence="4" id="KW-0862">Zinc</keyword>
<dbReference type="GO" id="GO:0005634">
    <property type="term" value="C:nucleus"/>
    <property type="evidence" value="ECO:0007669"/>
    <property type="project" value="UniProtKB-SubCell"/>
</dbReference>
<dbReference type="Proteomes" id="UP000235965">
    <property type="component" value="Unassembled WGS sequence"/>
</dbReference>
<dbReference type="InterPro" id="IPR028158">
    <property type="entry name" value="RPA_interact_N_dom"/>
</dbReference>
<dbReference type="GO" id="GO:0008270">
    <property type="term" value="F:zinc ion binding"/>
    <property type="evidence" value="ECO:0007669"/>
    <property type="project" value="UniProtKB-KW"/>
</dbReference>
<dbReference type="OrthoDB" id="435311at2759"/>
<dbReference type="PANTHER" id="PTHR31742">
    <property type="entry name" value="RPA-INTERACTING PROTEIN RPAIN"/>
    <property type="match status" value="1"/>
</dbReference>
<accession>A0A2J7QD35</accession>
<sequence length="213" mass="24215">MAAAVLTPRQHNIAELNRKAVYKLKNGSPKFRDVLRERCRARMKRNRDKIVNNMRNLHPHGHVDDLFSTIGKVESDVTCPLWSAGYETEGSTLTAEEEEIIAEYEMLLASEEEMFSEMLQKSLEEEVVCPVCQKTAMEIENVFPYGSCIVCHKCCIRIPAHTTLQKLGLHIRSCISDHRSVCSSEPQFQLTSEDDGMHIYMLCAKCSYLSVIS</sequence>
<dbReference type="Pfam" id="PF14768">
    <property type="entry name" value="RPA_interact_C"/>
    <property type="match status" value="1"/>
</dbReference>
<comment type="subcellular location">
    <subcellularLocation>
        <location evidence="1">Nucleus</location>
    </subcellularLocation>
</comment>
<dbReference type="GO" id="GO:0006606">
    <property type="term" value="P:protein import into nucleus"/>
    <property type="evidence" value="ECO:0007669"/>
    <property type="project" value="TreeGrafter"/>
</dbReference>
<dbReference type="STRING" id="105785.A0A2J7QD35"/>
<evidence type="ECO:0000259" key="6">
    <source>
        <dbReference type="Pfam" id="PF14766"/>
    </source>
</evidence>
<dbReference type="Pfam" id="PF14766">
    <property type="entry name" value="RPA_interact_N"/>
    <property type="match status" value="1"/>
</dbReference>
<dbReference type="InParanoid" id="A0A2J7QD35"/>
<feature type="domain" description="RPA-interacting protein C-terminal" evidence="7">
    <location>
        <begin position="128"/>
        <end position="210"/>
    </location>
</feature>
<comment type="caution">
    <text evidence="8">The sequence shown here is derived from an EMBL/GenBank/DDBJ whole genome shotgun (WGS) entry which is preliminary data.</text>
</comment>